<keyword evidence="7" id="KW-1133">Transmembrane helix</keyword>
<evidence type="ECO:0000256" key="4">
    <source>
        <dbReference type="ARBA" id="ARBA00022824"/>
    </source>
</evidence>
<dbReference type="Proteomes" id="UP000019471">
    <property type="component" value="Unassembled WGS sequence"/>
</dbReference>
<evidence type="ECO:0000256" key="2">
    <source>
        <dbReference type="ARBA" id="ARBA00004240"/>
    </source>
</evidence>
<protein>
    <submittedName>
        <fullName evidence="8">Uncharacterized protein</fullName>
    </submittedName>
</protein>
<evidence type="ECO:0000256" key="3">
    <source>
        <dbReference type="ARBA" id="ARBA00004370"/>
    </source>
</evidence>
<keyword evidence="5" id="KW-0496">Mitochondrion</keyword>
<evidence type="ECO:0000256" key="5">
    <source>
        <dbReference type="ARBA" id="ARBA00023128"/>
    </source>
</evidence>
<evidence type="ECO:0000256" key="6">
    <source>
        <dbReference type="ARBA" id="ARBA00023136"/>
    </source>
</evidence>
<dbReference type="AlphaFoldDB" id="W9WE72"/>
<comment type="caution">
    <text evidence="8">The sequence shown here is derived from an EMBL/GenBank/DDBJ whole genome shotgun (WGS) entry which is preliminary data.</text>
</comment>
<dbReference type="GO" id="GO:0005783">
    <property type="term" value="C:endoplasmic reticulum"/>
    <property type="evidence" value="ECO:0007669"/>
    <property type="project" value="UniProtKB-SubCell"/>
</dbReference>
<comment type="subcellular location">
    <subcellularLocation>
        <location evidence="2">Endoplasmic reticulum</location>
    </subcellularLocation>
    <subcellularLocation>
        <location evidence="3">Membrane</location>
    </subcellularLocation>
    <subcellularLocation>
        <location evidence="1">Mitochondrion</location>
    </subcellularLocation>
</comment>
<gene>
    <name evidence="8" type="ORF">A1O5_11631</name>
</gene>
<sequence>MSWPTASAAGWAAVILLVTLLVYYQLTRGIPSRQQPGQAPGSKFGVVQVDGSGQQLGMQLRRDGVDIIFVHGLGSNPDSTWQARRSCDAGEQHRSEDVTDDLVCWVMDLLIDDLPPTVRRKTRIFFYNHDSYWQCGAVQTRLWNLAGNMLHHLRGRIHHSEEENARGLVFVAYSYGGLLVKQAGKTKPPFLTFYHVVTPV</sequence>
<evidence type="ECO:0000313" key="8">
    <source>
        <dbReference type="EMBL" id="EXJ63310.1"/>
    </source>
</evidence>
<dbReference type="InterPro" id="IPR052374">
    <property type="entry name" value="SERAC1"/>
</dbReference>
<dbReference type="RefSeq" id="XP_007750393.1">
    <property type="nucleotide sequence ID" value="XM_007752203.1"/>
</dbReference>
<evidence type="ECO:0000256" key="7">
    <source>
        <dbReference type="SAM" id="Phobius"/>
    </source>
</evidence>
<evidence type="ECO:0000256" key="1">
    <source>
        <dbReference type="ARBA" id="ARBA00004173"/>
    </source>
</evidence>
<dbReference type="SUPFAM" id="SSF53474">
    <property type="entry name" value="alpha/beta-Hydrolases"/>
    <property type="match status" value="1"/>
</dbReference>
<evidence type="ECO:0000313" key="9">
    <source>
        <dbReference type="Proteomes" id="UP000019471"/>
    </source>
</evidence>
<dbReference type="GO" id="GO:0005739">
    <property type="term" value="C:mitochondrion"/>
    <property type="evidence" value="ECO:0007669"/>
    <property type="project" value="UniProtKB-SubCell"/>
</dbReference>
<dbReference type="eggNOG" id="KOG1840">
    <property type="taxonomic scope" value="Eukaryota"/>
</dbReference>
<organism evidence="8 9">
    <name type="scientific">Cladophialophora psammophila CBS 110553</name>
    <dbReference type="NCBI Taxonomy" id="1182543"/>
    <lineage>
        <taxon>Eukaryota</taxon>
        <taxon>Fungi</taxon>
        <taxon>Dikarya</taxon>
        <taxon>Ascomycota</taxon>
        <taxon>Pezizomycotina</taxon>
        <taxon>Eurotiomycetes</taxon>
        <taxon>Chaetothyriomycetidae</taxon>
        <taxon>Chaetothyriales</taxon>
        <taxon>Herpotrichiellaceae</taxon>
        <taxon>Cladophialophora</taxon>
    </lineage>
</organism>
<proteinExistence type="predicted"/>
<dbReference type="InterPro" id="IPR029058">
    <property type="entry name" value="AB_hydrolase_fold"/>
</dbReference>
<dbReference type="GeneID" id="19196320"/>
<accession>W9WE72</accession>
<dbReference type="PANTHER" id="PTHR48182">
    <property type="entry name" value="PROTEIN SERAC1"/>
    <property type="match status" value="1"/>
</dbReference>
<dbReference type="HOGENOM" id="CLU_1366119_0_0_1"/>
<keyword evidence="4" id="KW-0256">Endoplasmic reticulum</keyword>
<keyword evidence="6 7" id="KW-0472">Membrane</keyword>
<dbReference type="PANTHER" id="PTHR48182:SF2">
    <property type="entry name" value="PROTEIN SERAC1"/>
    <property type="match status" value="1"/>
</dbReference>
<feature type="transmembrane region" description="Helical" evidence="7">
    <location>
        <begin position="6"/>
        <end position="24"/>
    </location>
</feature>
<reference evidence="8 9" key="1">
    <citation type="submission" date="2013-03" db="EMBL/GenBank/DDBJ databases">
        <title>The Genome Sequence of Cladophialophora psammophila CBS 110553.</title>
        <authorList>
            <consortium name="The Broad Institute Genomics Platform"/>
            <person name="Cuomo C."/>
            <person name="de Hoog S."/>
            <person name="Gorbushina A."/>
            <person name="Walker B."/>
            <person name="Young S.K."/>
            <person name="Zeng Q."/>
            <person name="Gargeya S."/>
            <person name="Fitzgerald M."/>
            <person name="Haas B."/>
            <person name="Abouelleil A."/>
            <person name="Allen A.W."/>
            <person name="Alvarado L."/>
            <person name="Arachchi H.M."/>
            <person name="Berlin A.M."/>
            <person name="Chapman S.B."/>
            <person name="Gainer-Dewar J."/>
            <person name="Goldberg J."/>
            <person name="Griggs A."/>
            <person name="Gujja S."/>
            <person name="Hansen M."/>
            <person name="Howarth C."/>
            <person name="Imamovic A."/>
            <person name="Ireland A."/>
            <person name="Larimer J."/>
            <person name="McCowan C."/>
            <person name="Murphy C."/>
            <person name="Pearson M."/>
            <person name="Poon T.W."/>
            <person name="Priest M."/>
            <person name="Roberts A."/>
            <person name="Saif S."/>
            <person name="Shea T."/>
            <person name="Sisk P."/>
            <person name="Sykes S."/>
            <person name="Wortman J."/>
            <person name="Nusbaum C."/>
            <person name="Birren B."/>
        </authorList>
    </citation>
    <scope>NUCLEOTIDE SEQUENCE [LARGE SCALE GENOMIC DNA]</scope>
    <source>
        <strain evidence="8 9">CBS 110553</strain>
    </source>
</reference>
<name>W9WE72_9EURO</name>
<dbReference type="OrthoDB" id="5086500at2759"/>
<dbReference type="GO" id="GO:0016020">
    <property type="term" value="C:membrane"/>
    <property type="evidence" value="ECO:0007669"/>
    <property type="project" value="UniProtKB-SubCell"/>
</dbReference>
<keyword evidence="7" id="KW-0812">Transmembrane</keyword>
<dbReference type="EMBL" id="AMGX01000027">
    <property type="protein sequence ID" value="EXJ63310.1"/>
    <property type="molecule type" value="Genomic_DNA"/>
</dbReference>
<keyword evidence="9" id="KW-1185">Reference proteome</keyword>